<dbReference type="InterPro" id="IPR001766">
    <property type="entry name" value="Fork_head_dom"/>
</dbReference>
<dbReference type="GO" id="GO:0000978">
    <property type="term" value="F:RNA polymerase II cis-regulatory region sequence-specific DNA binding"/>
    <property type="evidence" value="ECO:0007669"/>
    <property type="project" value="TreeGrafter"/>
</dbReference>
<dbReference type="PRINTS" id="PR00053">
    <property type="entry name" value="FORKHEAD"/>
</dbReference>
<dbReference type="WBParaSite" id="nRc.2.0.1.t26245-RA">
    <property type="protein sequence ID" value="nRc.2.0.1.t26245-RA"/>
    <property type="gene ID" value="nRc.2.0.1.g26245"/>
</dbReference>
<evidence type="ECO:0000256" key="5">
    <source>
        <dbReference type="SAM" id="MobiDB-lite"/>
    </source>
</evidence>
<evidence type="ECO:0000256" key="4">
    <source>
        <dbReference type="PROSITE-ProRule" id="PRU00089"/>
    </source>
</evidence>
<evidence type="ECO:0000313" key="8">
    <source>
        <dbReference type="WBParaSite" id="nRc.2.0.1.t26245-RA"/>
    </source>
</evidence>
<feature type="region of interest" description="Disordered" evidence="5">
    <location>
        <begin position="72"/>
        <end position="93"/>
    </location>
</feature>
<dbReference type="PANTHER" id="PTHR11829:SF380">
    <property type="entry name" value="PROTEIN FORK HEAD"/>
    <property type="match status" value="1"/>
</dbReference>
<proteinExistence type="predicted"/>
<evidence type="ECO:0000256" key="1">
    <source>
        <dbReference type="ARBA" id="ARBA00004123"/>
    </source>
</evidence>
<dbReference type="GO" id="GO:0009653">
    <property type="term" value="P:anatomical structure morphogenesis"/>
    <property type="evidence" value="ECO:0007669"/>
    <property type="project" value="TreeGrafter"/>
</dbReference>
<dbReference type="AlphaFoldDB" id="A0A915JJB6"/>
<dbReference type="GO" id="GO:0005634">
    <property type="term" value="C:nucleus"/>
    <property type="evidence" value="ECO:0007669"/>
    <property type="project" value="UniProtKB-SubCell"/>
</dbReference>
<organism evidence="7 8">
    <name type="scientific">Romanomermis culicivorax</name>
    <name type="common">Nematode worm</name>
    <dbReference type="NCBI Taxonomy" id="13658"/>
    <lineage>
        <taxon>Eukaryota</taxon>
        <taxon>Metazoa</taxon>
        <taxon>Ecdysozoa</taxon>
        <taxon>Nematoda</taxon>
        <taxon>Enoplea</taxon>
        <taxon>Dorylaimia</taxon>
        <taxon>Mermithida</taxon>
        <taxon>Mermithoidea</taxon>
        <taxon>Mermithidae</taxon>
        <taxon>Romanomermis</taxon>
    </lineage>
</organism>
<comment type="subcellular location">
    <subcellularLocation>
        <location evidence="1 4">Nucleus</location>
    </subcellularLocation>
</comment>
<dbReference type="InterPro" id="IPR030456">
    <property type="entry name" value="TF_fork_head_CS_2"/>
</dbReference>
<dbReference type="PROSITE" id="PS00657">
    <property type="entry name" value="FORK_HEAD_1"/>
    <property type="match status" value="1"/>
</dbReference>
<dbReference type="Gene3D" id="1.10.10.10">
    <property type="entry name" value="Winged helix-like DNA-binding domain superfamily/Winged helix DNA-binding domain"/>
    <property type="match status" value="1"/>
</dbReference>
<reference evidence="8" key="1">
    <citation type="submission" date="2022-11" db="UniProtKB">
        <authorList>
            <consortium name="WormBaseParasite"/>
        </authorList>
    </citation>
    <scope>IDENTIFICATION</scope>
</reference>
<dbReference type="InterPro" id="IPR036388">
    <property type="entry name" value="WH-like_DNA-bd_sf"/>
</dbReference>
<evidence type="ECO:0000256" key="3">
    <source>
        <dbReference type="ARBA" id="ARBA00023242"/>
    </source>
</evidence>
<protein>
    <submittedName>
        <fullName evidence="8">Fork-head domain-containing protein</fullName>
    </submittedName>
</protein>
<feature type="compositionally biased region" description="Polar residues" evidence="5">
    <location>
        <begin position="216"/>
        <end position="225"/>
    </location>
</feature>
<sequence length="303" mass="33310">MQMESIGGYSSSSNNNNNNGNFISVLGNSYGQNLMMSSLGSFQNSSVLSNAHSAVNYPSSMNHLVAASSLGSSPTASTGHQTATSTAASPYSPSSMAAALDTRRSYANSNAKPPYSYISLITMAIQRSSSKMLTLNEIYQFIMDYFPYYRQNQQRWQNSIRHSLSFNDCFVKVSRTPDKPGKGSFWTLHKDCGNMRQKRFKADGGLLTPSPDGSRCGSTTSDGRVSTSPRLMMMHHINNNNNNNCQNTNNNMQMSRNDLSSFGKNMMGDMPTDDQNGVGNQGLLDDDVPEVKPQFAIYFSIFE</sequence>
<accession>A0A915JJB6</accession>
<dbReference type="PANTHER" id="PTHR11829">
    <property type="entry name" value="FORKHEAD BOX PROTEIN"/>
    <property type="match status" value="1"/>
</dbReference>
<keyword evidence="2 4" id="KW-0238">DNA-binding</keyword>
<dbReference type="GO" id="GO:0030154">
    <property type="term" value="P:cell differentiation"/>
    <property type="evidence" value="ECO:0007669"/>
    <property type="project" value="TreeGrafter"/>
</dbReference>
<dbReference type="PROSITE" id="PS50039">
    <property type="entry name" value="FORK_HEAD_3"/>
    <property type="match status" value="1"/>
</dbReference>
<dbReference type="SMART" id="SM00339">
    <property type="entry name" value="FH"/>
    <property type="match status" value="1"/>
</dbReference>
<dbReference type="InterPro" id="IPR036390">
    <property type="entry name" value="WH_DNA-bd_sf"/>
</dbReference>
<feature type="domain" description="Fork-head" evidence="6">
    <location>
        <begin position="112"/>
        <end position="193"/>
    </location>
</feature>
<feature type="compositionally biased region" description="Low complexity" evidence="5">
    <location>
        <begin position="82"/>
        <end position="93"/>
    </location>
</feature>
<dbReference type="SUPFAM" id="SSF46785">
    <property type="entry name" value="Winged helix' DNA-binding domain"/>
    <property type="match status" value="1"/>
</dbReference>
<feature type="compositionally biased region" description="Polar residues" evidence="5">
    <location>
        <begin position="72"/>
        <end position="81"/>
    </location>
</feature>
<dbReference type="Pfam" id="PF00250">
    <property type="entry name" value="Forkhead"/>
    <property type="match status" value="1"/>
</dbReference>
<name>A0A915JJB6_ROMCU</name>
<dbReference type="InterPro" id="IPR050211">
    <property type="entry name" value="FOX_domain-containing"/>
</dbReference>
<dbReference type="GO" id="GO:0000981">
    <property type="term" value="F:DNA-binding transcription factor activity, RNA polymerase II-specific"/>
    <property type="evidence" value="ECO:0007669"/>
    <property type="project" value="TreeGrafter"/>
</dbReference>
<keyword evidence="7" id="KW-1185">Reference proteome</keyword>
<evidence type="ECO:0000256" key="2">
    <source>
        <dbReference type="ARBA" id="ARBA00023125"/>
    </source>
</evidence>
<keyword evidence="3 4" id="KW-0539">Nucleus</keyword>
<dbReference type="FunFam" id="1.10.10.10:FF:000042">
    <property type="entry name" value="hepatocyte nuclear factor 3-beta"/>
    <property type="match status" value="1"/>
</dbReference>
<feature type="region of interest" description="Disordered" evidence="5">
    <location>
        <begin position="202"/>
        <end position="225"/>
    </location>
</feature>
<dbReference type="Proteomes" id="UP000887565">
    <property type="component" value="Unplaced"/>
</dbReference>
<evidence type="ECO:0000313" key="7">
    <source>
        <dbReference type="Proteomes" id="UP000887565"/>
    </source>
</evidence>
<feature type="DNA-binding region" description="Fork-head" evidence="4">
    <location>
        <begin position="112"/>
        <end position="193"/>
    </location>
</feature>
<dbReference type="InterPro" id="IPR018122">
    <property type="entry name" value="TF_fork_head_CS_1"/>
</dbReference>
<evidence type="ECO:0000259" key="6">
    <source>
        <dbReference type="PROSITE" id="PS50039"/>
    </source>
</evidence>
<dbReference type="PROSITE" id="PS00658">
    <property type="entry name" value="FORK_HEAD_2"/>
    <property type="match status" value="1"/>
</dbReference>